<name>A0A1L9UNU7_ASPBC</name>
<keyword evidence="1" id="KW-1133">Transmembrane helix</keyword>
<organism evidence="2 3">
    <name type="scientific">Aspergillus brasiliensis (strain CBS 101740 / IMI 381727 / IBT 21946)</name>
    <dbReference type="NCBI Taxonomy" id="767769"/>
    <lineage>
        <taxon>Eukaryota</taxon>
        <taxon>Fungi</taxon>
        <taxon>Dikarya</taxon>
        <taxon>Ascomycota</taxon>
        <taxon>Pezizomycotina</taxon>
        <taxon>Eurotiomycetes</taxon>
        <taxon>Eurotiomycetidae</taxon>
        <taxon>Eurotiales</taxon>
        <taxon>Aspergillaceae</taxon>
        <taxon>Aspergillus</taxon>
        <taxon>Aspergillus subgen. Circumdati</taxon>
    </lineage>
</organism>
<dbReference type="Proteomes" id="UP000184499">
    <property type="component" value="Unassembled WGS sequence"/>
</dbReference>
<proteinExistence type="predicted"/>
<protein>
    <submittedName>
        <fullName evidence="2">Uncharacterized protein</fullName>
    </submittedName>
</protein>
<reference evidence="3" key="1">
    <citation type="journal article" date="2017" name="Genome Biol.">
        <title>Comparative genomics reveals high biological diversity and specific adaptations in the industrially and medically important fungal genus Aspergillus.</title>
        <authorList>
            <person name="de Vries R.P."/>
            <person name="Riley R."/>
            <person name="Wiebenga A."/>
            <person name="Aguilar-Osorio G."/>
            <person name="Amillis S."/>
            <person name="Uchima C.A."/>
            <person name="Anderluh G."/>
            <person name="Asadollahi M."/>
            <person name="Askin M."/>
            <person name="Barry K."/>
            <person name="Battaglia E."/>
            <person name="Bayram O."/>
            <person name="Benocci T."/>
            <person name="Braus-Stromeyer S.A."/>
            <person name="Caldana C."/>
            <person name="Canovas D."/>
            <person name="Cerqueira G.C."/>
            <person name="Chen F."/>
            <person name="Chen W."/>
            <person name="Choi C."/>
            <person name="Clum A."/>
            <person name="Dos Santos R.A."/>
            <person name="Damasio A.R."/>
            <person name="Diallinas G."/>
            <person name="Emri T."/>
            <person name="Fekete E."/>
            <person name="Flipphi M."/>
            <person name="Freyberg S."/>
            <person name="Gallo A."/>
            <person name="Gournas C."/>
            <person name="Habgood R."/>
            <person name="Hainaut M."/>
            <person name="Harispe M.L."/>
            <person name="Henrissat B."/>
            <person name="Hilden K.S."/>
            <person name="Hope R."/>
            <person name="Hossain A."/>
            <person name="Karabika E."/>
            <person name="Karaffa L."/>
            <person name="Karanyi Z."/>
            <person name="Krasevec N."/>
            <person name="Kuo A."/>
            <person name="Kusch H."/>
            <person name="LaButti K."/>
            <person name="Lagendijk E.L."/>
            <person name="Lapidus A."/>
            <person name="Levasseur A."/>
            <person name="Lindquist E."/>
            <person name="Lipzen A."/>
            <person name="Logrieco A.F."/>
            <person name="MacCabe A."/>
            <person name="Maekelae M.R."/>
            <person name="Malavazi I."/>
            <person name="Melin P."/>
            <person name="Meyer V."/>
            <person name="Mielnichuk N."/>
            <person name="Miskei M."/>
            <person name="Molnar A.P."/>
            <person name="Mule G."/>
            <person name="Ngan C.Y."/>
            <person name="Orejas M."/>
            <person name="Orosz E."/>
            <person name="Ouedraogo J.P."/>
            <person name="Overkamp K.M."/>
            <person name="Park H.-S."/>
            <person name="Perrone G."/>
            <person name="Piumi F."/>
            <person name="Punt P.J."/>
            <person name="Ram A.F."/>
            <person name="Ramon A."/>
            <person name="Rauscher S."/>
            <person name="Record E."/>
            <person name="Riano-Pachon D.M."/>
            <person name="Robert V."/>
            <person name="Roehrig J."/>
            <person name="Ruller R."/>
            <person name="Salamov A."/>
            <person name="Salih N.S."/>
            <person name="Samson R.A."/>
            <person name="Sandor E."/>
            <person name="Sanguinetti M."/>
            <person name="Schuetze T."/>
            <person name="Sepcic K."/>
            <person name="Shelest E."/>
            <person name="Sherlock G."/>
            <person name="Sophianopoulou V."/>
            <person name="Squina F.M."/>
            <person name="Sun H."/>
            <person name="Susca A."/>
            <person name="Todd R.B."/>
            <person name="Tsang A."/>
            <person name="Unkles S.E."/>
            <person name="van de Wiele N."/>
            <person name="van Rossen-Uffink D."/>
            <person name="Oliveira J.V."/>
            <person name="Vesth T.C."/>
            <person name="Visser J."/>
            <person name="Yu J.-H."/>
            <person name="Zhou M."/>
            <person name="Andersen M.R."/>
            <person name="Archer D.B."/>
            <person name="Baker S.E."/>
            <person name="Benoit I."/>
            <person name="Brakhage A.A."/>
            <person name="Braus G.H."/>
            <person name="Fischer R."/>
            <person name="Frisvad J.C."/>
            <person name="Goldman G.H."/>
            <person name="Houbraken J."/>
            <person name="Oakley B."/>
            <person name="Pocsi I."/>
            <person name="Scazzocchio C."/>
            <person name="Seiboth B."/>
            <person name="vanKuyk P.A."/>
            <person name="Wortman J."/>
            <person name="Dyer P.S."/>
            <person name="Grigoriev I.V."/>
        </authorList>
    </citation>
    <scope>NUCLEOTIDE SEQUENCE [LARGE SCALE GENOMIC DNA]</scope>
    <source>
        <strain evidence="3">CBS 101740 / IMI 381727 / IBT 21946</strain>
    </source>
</reference>
<dbReference type="AlphaFoldDB" id="A0A1L9UNU7"/>
<keyword evidence="3" id="KW-1185">Reference proteome</keyword>
<dbReference type="RefSeq" id="XP_067480474.1">
    <property type="nucleotide sequence ID" value="XM_067626396.1"/>
</dbReference>
<dbReference type="VEuPathDB" id="FungiDB:ASPBRDRAFT_496610"/>
<accession>A0A1L9UNU7</accession>
<feature type="transmembrane region" description="Helical" evidence="1">
    <location>
        <begin position="24"/>
        <end position="48"/>
    </location>
</feature>
<gene>
    <name evidence="2" type="ORF">ASPBRDRAFT_496610</name>
</gene>
<keyword evidence="1" id="KW-0472">Membrane</keyword>
<evidence type="ECO:0000313" key="3">
    <source>
        <dbReference type="Proteomes" id="UP000184499"/>
    </source>
</evidence>
<dbReference type="GeneID" id="93578884"/>
<evidence type="ECO:0000256" key="1">
    <source>
        <dbReference type="SAM" id="Phobius"/>
    </source>
</evidence>
<keyword evidence="1" id="KW-0812">Transmembrane</keyword>
<evidence type="ECO:0000313" key="2">
    <source>
        <dbReference type="EMBL" id="OJJ73226.1"/>
    </source>
</evidence>
<sequence>MHVLTSQLASRPCTDSSKPYEDPILRFLFLFPFLCPFSILFFFCTFIIQCSFASFHQLHVA</sequence>
<dbReference type="EMBL" id="KV878682">
    <property type="protein sequence ID" value="OJJ73226.1"/>
    <property type="molecule type" value="Genomic_DNA"/>
</dbReference>